<dbReference type="Pfam" id="PF03328">
    <property type="entry name" value="HpcH_HpaI"/>
    <property type="match status" value="1"/>
</dbReference>
<dbReference type="EMBL" id="CADILG010000042">
    <property type="protein sequence ID" value="CAB3909411.1"/>
    <property type="molecule type" value="Genomic_DNA"/>
</dbReference>
<keyword evidence="3 5" id="KW-0460">Magnesium</keyword>
<dbReference type="InterPro" id="IPR011206">
    <property type="entry name" value="Citrate_lyase_beta/mcl1/mcl2"/>
</dbReference>
<evidence type="ECO:0000256" key="4">
    <source>
        <dbReference type="PIRSR" id="PIRSR015582-1"/>
    </source>
</evidence>
<dbReference type="GO" id="GO:0016787">
    <property type="term" value="F:hydrolase activity"/>
    <property type="evidence" value="ECO:0007669"/>
    <property type="project" value="UniProtKB-KW"/>
</dbReference>
<sequence>MTRSLLFVPGDSGRKFEHAAASAADALILDLEDSVAPDRKPAARAEVRAMLERGAAAKQLWVRINALDGGDALADLAAVMPAAPYGIVLPKCAGRAGLLHLSHYLDAFEAAAGTAPGATRILAIVTETAQSLFGLHDYRDATPRLWGLSWGAEDLAADVGALRNRDAGRYTEPFRLARSLCLMSAAAAGVRAIDTVCIDLDAPEVLAAEAAEAFRDGFVGKMAIHPRHVDAINAALSPDADQLQWARAVIAAFAANPGAGTLRLDGKMIDRPHLRLARRLLGED</sequence>
<dbReference type="InterPro" id="IPR015813">
    <property type="entry name" value="Pyrv/PenolPyrv_kinase-like_dom"/>
</dbReference>
<dbReference type="Gene3D" id="3.20.20.60">
    <property type="entry name" value="Phosphoenolpyruvate-binding domains"/>
    <property type="match status" value="1"/>
</dbReference>
<evidence type="ECO:0000256" key="5">
    <source>
        <dbReference type="PIRSR" id="PIRSR015582-2"/>
    </source>
</evidence>
<keyword evidence="8" id="KW-1185">Reference proteome</keyword>
<evidence type="ECO:0000313" key="7">
    <source>
        <dbReference type="EMBL" id="CAB3909411.1"/>
    </source>
</evidence>
<feature type="binding site" evidence="4">
    <location>
        <position position="127"/>
    </location>
    <ligand>
        <name>substrate</name>
    </ligand>
</feature>
<dbReference type="SUPFAM" id="SSF51621">
    <property type="entry name" value="Phosphoenolpyruvate/pyruvate domain"/>
    <property type="match status" value="1"/>
</dbReference>
<evidence type="ECO:0000313" key="8">
    <source>
        <dbReference type="Proteomes" id="UP000494117"/>
    </source>
</evidence>
<feature type="binding site" evidence="5">
    <location>
        <position position="127"/>
    </location>
    <ligand>
        <name>Mg(2+)</name>
        <dbReference type="ChEBI" id="CHEBI:18420"/>
    </ligand>
</feature>
<keyword evidence="2 5" id="KW-0479">Metal-binding</keyword>
<dbReference type="EC" id="3.1.2.30" evidence="7"/>
<feature type="binding site" evidence="5">
    <location>
        <position position="154"/>
    </location>
    <ligand>
        <name>Mg(2+)</name>
        <dbReference type="ChEBI" id="CHEBI:18420"/>
    </ligand>
</feature>
<reference evidence="7 8" key="1">
    <citation type="submission" date="2020-04" db="EMBL/GenBank/DDBJ databases">
        <authorList>
            <person name="De Canck E."/>
        </authorList>
    </citation>
    <scope>NUCLEOTIDE SEQUENCE [LARGE SCALE GENOMIC DNA]</scope>
    <source>
        <strain evidence="7 8">LMG 26858</strain>
    </source>
</reference>
<dbReference type="PIRSF" id="PIRSF015582">
    <property type="entry name" value="Cit_lyase_B"/>
    <property type="match status" value="1"/>
</dbReference>
<dbReference type="AlphaFoldDB" id="A0A6S7EIG8"/>
<dbReference type="PANTHER" id="PTHR32308:SF0">
    <property type="entry name" value="HPCH_HPAI ALDOLASE_CITRATE LYASE DOMAIN-CONTAINING PROTEIN"/>
    <property type="match status" value="1"/>
</dbReference>
<name>A0A6S7EIG8_9BURK</name>
<organism evidence="7 8">
    <name type="scientific">Achromobacter anxifer</name>
    <dbReference type="NCBI Taxonomy" id="1287737"/>
    <lineage>
        <taxon>Bacteria</taxon>
        <taxon>Pseudomonadati</taxon>
        <taxon>Pseudomonadota</taxon>
        <taxon>Betaproteobacteria</taxon>
        <taxon>Burkholderiales</taxon>
        <taxon>Alcaligenaceae</taxon>
        <taxon>Achromobacter</taxon>
    </lineage>
</organism>
<dbReference type="Proteomes" id="UP000494117">
    <property type="component" value="Unassembled WGS sequence"/>
</dbReference>
<accession>A0A6S7EIG8</accession>
<feature type="domain" description="HpcH/HpaI aldolase/citrate lyase" evidence="6">
    <location>
        <begin position="3"/>
        <end position="226"/>
    </location>
</feature>
<dbReference type="GO" id="GO:0000287">
    <property type="term" value="F:magnesium ion binding"/>
    <property type="evidence" value="ECO:0007669"/>
    <property type="project" value="TreeGrafter"/>
</dbReference>
<evidence type="ECO:0000259" key="6">
    <source>
        <dbReference type="Pfam" id="PF03328"/>
    </source>
</evidence>
<dbReference type="InterPro" id="IPR040442">
    <property type="entry name" value="Pyrv_kinase-like_dom_sf"/>
</dbReference>
<evidence type="ECO:0000256" key="3">
    <source>
        <dbReference type="ARBA" id="ARBA00022842"/>
    </source>
</evidence>
<dbReference type="RefSeq" id="WP_175209330.1">
    <property type="nucleotide sequence ID" value="NZ_CADILG010000042.1"/>
</dbReference>
<comment type="cofactor">
    <cofactor evidence="1">
        <name>Mg(2+)</name>
        <dbReference type="ChEBI" id="CHEBI:18420"/>
    </cofactor>
</comment>
<proteinExistence type="predicted"/>
<keyword evidence="7" id="KW-0378">Hydrolase</keyword>
<feature type="binding site" evidence="4">
    <location>
        <position position="63"/>
    </location>
    <ligand>
        <name>substrate</name>
    </ligand>
</feature>
<dbReference type="PANTHER" id="PTHR32308">
    <property type="entry name" value="LYASE BETA SUBUNIT, PUTATIVE (AFU_ORTHOLOGUE AFUA_4G13030)-RELATED"/>
    <property type="match status" value="1"/>
</dbReference>
<evidence type="ECO:0000256" key="2">
    <source>
        <dbReference type="ARBA" id="ARBA00022723"/>
    </source>
</evidence>
<gene>
    <name evidence="7" type="primary">mcl2_3</name>
    <name evidence="7" type="ORF">LMG26858_04654</name>
</gene>
<evidence type="ECO:0000256" key="1">
    <source>
        <dbReference type="ARBA" id="ARBA00001946"/>
    </source>
</evidence>
<dbReference type="GO" id="GO:0006107">
    <property type="term" value="P:oxaloacetate metabolic process"/>
    <property type="evidence" value="ECO:0007669"/>
    <property type="project" value="TreeGrafter"/>
</dbReference>
<protein>
    <submittedName>
        <fullName evidence="7">(3S)-malyl-CoA thioesterase</fullName>
        <ecNumber evidence="7">3.1.2.30</ecNumber>
    </submittedName>
</protein>
<dbReference type="InterPro" id="IPR005000">
    <property type="entry name" value="Aldolase/citrate-lyase_domain"/>
</dbReference>